<protein>
    <recommendedName>
        <fullName evidence="3">BRICHOS domain-containing protein</fullName>
    </recommendedName>
</protein>
<keyword evidence="2" id="KW-0472">Membrane</keyword>
<proteinExistence type="predicted"/>
<keyword evidence="1" id="KW-1015">Disulfide bond</keyword>
<dbReference type="AlphaFoldDB" id="A0A913WW64"/>
<feature type="domain" description="BRICHOS" evidence="3">
    <location>
        <begin position="92"/>
        <end position="189"/>
    </location>
</feature>
<keyword evidence="5" id="KW-1185">Reference proteome</keyword>
<evidence type="ECO:0000259" key="3">
    <source>
        <dbReference type="PROSITE" id="PS50869"/>
    </source>
</evidence>
<accession>A0A913WW64</accession>
<feature type="transmembrane region" description="Helical" evidence="2">
    <location>
        <begin position="12"/>
        <end position="34"/>
    </location>
</feature>
<organism evidence="4 5">
    <name type="scientific">Exaiptasia diaphana</name>
    <name type="common">Tropical sea anemone</name>
    <name type="synonym">Aiptasia pulchella</name>
    <dbReference type="NCBI Taxonomy" id="2652724"/>
    <lineage>
        <taxon>Eukaryota</taxon>
        <taxon>Metazoa</taxon>
        <taxon>Cnidaria</taxon>
        <taxon>Anthozoa</taxon>
        <taxon>Hexacorallia</taxon>
        <taxon>Actiniaria</taxon>
        <taxon>Aiptasiidae</taxon>
        <taxon>Exaiptasia</taxon>
    </lineage>
</organism>
<dbReference type="Pfam" id="PF04089">
    <property type="entry name" value="BRICHOS"/>
    <property type="match status" value="1"/>
</dbReference>
<dbReference type="OrthoDB" id="5984964at2759"/>
<dbReference type="InterPro" id="IPR007084">
    <property type="entry name" value="BRICHOS_dom"/>
</dbReference>
<dbReference type="KEGG" id="epa:110234039"/>
<dbReference type="RefSeq" id="XP_020895043.1">
    <property type="nucleotide sequence ID" value="XM_021039384.2"/>
</dbReference>
<dbReference type="Gene3D" id="3.30.390.150">
    <property type="match status" value="1"/>
</dbReference>
<dbReference type="InterPro" id="IPR051772">
    <property type="entry name" value="Gastrokine"/>
</dbReference>
<dbReference type="Proteomes" id="UP000887567">
    <property type="component" value="Unplaced"/>
</dbReference>
<name>A0A913WW64_EXADI</name>
<dbReference type="PROSITE" id="PS50869">
    <property type="entry name" value="BRICHOS"/>
    <property type="match status" value="1"/>
</dbReference>
<evidence type="ECO:0000256" key="1">
    <source>
        <dbReference type="ARBA" id="ARBA00023157"/>
    </source>
</evidence>
<dbReference type="PANTHER" id="PTHR16483">
    <property type="entry name" value="GASTROKINE 1"/>
    <property type="match status" value="1"/>
</dbReference>
<evidence type="ECO:0000313" key="5">
    <source>
        <dbReference type="Proteomes" id="UP000887567"/>
    </source>
</evidence>
<keyword evidence="2" id="KW-0812">Transmembrane</keyword>
<dbReference type="GeneID" id="110234039"/>
<reference evidence="4" key="1">
    <citation type="submission" date="2022-11" db="UniProtKB">
        <authorList>
            <consortium name="EnsemblMetazoa"/>
        </authorList>
    </citation>
    <scope>IDENTIFICATION</scope>
</reference>
<keyword evidence="2" id="KW-1133">Transmembrane helix</keyword>
<dbReference type="EnsemblMetazoa" id="XM_021039384.2">
    <property type="protein sequence ID" value="XP_020895043.1"/>
    <property type="gene ID" value="LOC110234039"/>
</dbReference>
<sequence>MDTLFSFGRNLIFRGKFICYLVVIMLVGSTMAGVPDTLKWFKSDSGRWFLNKKTTTTVHSFWLRVKEGNSIVDENIKIDTQKETEIFHVYPYDTVDEAIFLSDFKKNLTLIKLPKKNQCLLQNLNPITPPPRQLIDNIKKAIALNGTNKTIDISIKEKSSWKIKNTVLDRSQLSQDMKQLCLTSPIYKIWRTAGQVYVKGLKRQGRSPVRQRSACGSLVCHHYYKWYCTGIVNGKCVWVKLKVYDCQKVVC</sequence>
<evidence type="ECO:0000256" key="2">
    <source>
        <dbReference type="SAM" id="Phobius"/>
    </source>
</evidence>
<evidence type="ECO:0000313" key="4">
    <source>
        <dbReference type="EnsemblMetazoa" id="XP_020895043.1"/>
    </source>
</evidence>